<dbReference type="GO" id="GO:0008168">
    <property type="term" value="F:methyltransferase activity"/>
    <property type="evidence" value="ECO:0007669"/>
    <property type="project" value="UniProtKB-KW"/>
</dbReference>
<feature type="transmembrane region" description="Helical" evidence="2">
    <location>
        <begin position="21"/>
        <end position="43"/>
    </location>
</feature>
<dbReference type="Proteomes" id="UP000557392">
    <property type="component" value="Unassembled WGS sequence"/>
</dbReference>
<keyword evidence="2" id="KW-0472">Membrane</keyword>
<feature type="region of interest" description="Disordered" evidence="1">
    <location>
        <begin position="1"/>
        <end position="20"/>
    </location>
</feature>
<evidence type="ECO:0000313" key="4">
    <source>
        <dbReference type="Proteomes" id="UP000557392"/>
    </source>
</evidence>
<dbReference type="GO" id="GO:0032259">
    <property type="term" value="P:methylation"/>
    <property type="evidence" value="ECO:0007669"/>
    <property type="project" value="UniProtKB-KW"/>
</dbReference>
<keyword evidence="3" id="KW-0489">Methyltransferase</keyword>
<sequence>MYHDPKLAAEAKADPRPRSAVSTGVGMAGLAGMTLWTAIASIYRLDGPYSAMVNVVACAVPMILWSILVDKVHRNPSTGIDWASKRTLKDTLDISVTKLTGLWLTWGGIALIYAVFRFWWTGRYANFAWSIWCIEMAAPALFLLSIPYVLWLDRKLEQPRDGAWHLGAWLMGLKEPIDHKAIQNHLRSWAVKGFFLAFMLSIVPPNFGDFVGWNFARMFDSPAVIANYCISFMFVIDVAFATAGYILTMRPLDSHIRTATPYAAGWTAALICYPPFVLMNEGGVLDYHPGSADWTWWFAGHPWILGGLGAVLVVLTGIYAWATIAFGIRFSNLTHRGILTHGPYAWSRHPAYLSKNLFWWLSGLPFLATTTWVEGLRNAAIMAVVSGIYYWRARTEELHLGSDPAYQEYSAWMQRNAPVPRFFGWVGRKVRAA</sequence>
<dbReference type="InterPro" id="IPR010721">
    <property type="entry name" value="UstE-like"/>
</dbReference>
<evidence type="ECO:0000256" key="1">
    <source>
        <dbReference type="SAM" id="MobiDB-lite"/>
    </source>
</evidence>
<feature type="transmembrane region" description="Helical" evidence="2">
    <location>
        <begin position="49"/>
        <end position="68"/>
    </location>
</feature>
<feature type="transmembrane region" description="Helical" evidence="2">
    <location>
        <begin position="303"/>
        <end position="328"/>
    </location>
</feature>
<reference evidence="3 4" key="1">
    <citation type="submission" date="2020-08" db="EMBL/GenBank/DDBJ databases">
        <title>Genomic Encyclopedia of Type Strains, Phase IV (KMG-IV): sequencing the most valuable type-strain genomes for metagenomic binning, comparative biology and taxonomic classification.</title>
        <authorList>
            <person name="Goeker M."/>
        </authorList>
    </citation>
    <scope>NUCLEOTIDE SEQUENCE [LARGE SCALE GENOMIC DNA]</scope>
    <source>
        <strain evidence="3 4">DSM 101806</strain>
    </source>
</reference>
<keyword evidence="2" id="KW-0812">Transmembrane</keyword>
<keyword evidence="4" id="KW-1185">Reference proteome</keyword>
<feature type="transmembrane region" description="Helical" evidence="2">
    <location>
        <begin position="126"/>
        <end position="151"/>
    </location>
</feature>
<feature type="compositionally biased region" description="Basic and acidic residues" evidence="1">
    <location>
        <begin position="1"/>
        <end position="17"/>
    </location>
</feature>
<dbReference type="EMBL" id="JACIEH010000003">
    <property type="protein sequence ID" value="MBB4100186.1"/>
    <property type="molecule type" value="Genomic_DNA"/>
</dbReference>
<feature type="transmembrane region" description="Helical" evidence="2">
    <location>
        <begin position="99"/>
        <end position="120"/>
    </location>
</feature>
<gene>
    <name evidence="3" type="ORF">GGR46_003758</name>
</gene>
<feature type="transmembrane region" description="Helical" evidence="2">
    <location>
        <begin position="189"/>
        <end position="205"/>
    </location>
</feature>
<comment type="caution">
    <text evidence="3">The sequence shown here is derived from an EMBL/GenBank/DDBJ whole genome shotgun (WGS) entry which is preliminary data.</text>
</comment>
<dbReference type="RefSeq" id="WP_183999505.1">
    <property type="nucleotide sequence ID" value="NZ_JACIEH010000003.1"/>
</dbReference>
<dbReference type="Pfam" id="PF06966">
    <property type="entry name" value="DUF1295"/>
    <property type="match status" value="1"/>
</dbReference>
<dbReference type="AlphaFoldDB" id="A0A7W6JX41"/>
<keyword evidence="3" id="KW-0808">Transferase</keyword>
<keyword evidence="2" id="KW-1133">Transmembrane helix</keyword>
<feature type="transmembrane region" description="Helical" evidence="2">
    <location>
        <begin position="225"/>
        <end position="247"/>
    </location>
</feature>
<name>A0A7W6JX41_9SPHN</name>
<accession>A0A7W6JX41</accession>
<protein>
    <submittedName>
        <fullName evidence="3">Protein-S-isoprenylcysteine O-methyltransferase Ste14</fullName>
    </submittedName>
</protein>
<proteinExistence type="predicted"/>
<evidence type="ECO:0000256" key="2">
    <source>
        <dbReference type="SAM" id="Phobius"/>
    </source>
</evidence>
<organism evidence="3 4">
    <name type="scientific">Sphingomonas kyeonggiensis</name>
    <dbReference type="NCBI Taxonomy" id="1268553"/>
    <lineage>
        <taxon>Bacteria</taxon>
        <taxon>Pseudomonadati</taxon>
        <taxon>Pseudomonadota</taxon>
        <taxon>Alphaproteobacteria</taxon>
        <taxon>Sphingomonadales</taxon>
        <taxon>Sphingomonadaceae</taxon>
        <taxon>Sphingomonas</taxon>
    </lineage>
</organism>
<dbReference type="Gene3D" id="1.20.120.1630">
    <property type="match status" value="1"/>
</dbReference>
<evidence type="ECO:0000313" key="3">
    <source>
        <dbReference type="EMBL" id="MBB4100186.1"/>
    </source>
</evidence>
<feature type="transmembrane region" description="Helical" evidence="2">
    <location>
        <begin position="259"/>
        <end position="278"/>
    </location>
</feature>